<dbReference type="EMBL" id="CP065592">
    <property type="protein sequence ID" value="QPQ56093.1"/>
    <property type="molecule type" value="Genomic_DNA"/>
</dbReference>
<evidence type="ECO:0000313" key="3">
    <source>
        <dbReference type="Proteomes" id="UP000594873"/>
    </source>
</evidence>
<accession>A0A7T2LN79</accession>
<evidence type="ECO:0000313" key="2">
    <source>
        <dbReference type="EMBL" id="QPQ56093.1"/>
    </source>
</evidence>
<evidence type="ECO:0000259" key="1">
    <source>
        <dbReference type="Pfam" id="PF07238"/>
    </source>
</evidence>
<reference evidence="2 3" key="1">
    <citation type="submission" date="2020-11" db="EMBL/GenBank/DDBJ databases">
        <title>Genome seq and assembly of Sphingosinicella sp.</title>
        <authorList>
            <person name="Chhetri G."/>
        </authorList>
    </citation>
    <scope>NUCLEOTIDE SEQUENCE [LARGE SCALE GENOMIC DNA]</scope>
    <source>
        <strain evidence="2 3">UDD2</strain>
    </source>
</reference>
<proteinExistence type="predicted"/>
<dbReference type="Pfam" id="PF07238">
    <property type="entry name" value="PilZ"/>
    <property type="match status" value="2"/>
</dbReference>
<keyword evidence="3" id="KW-1185">Reference proteome</keyword>
<dbReference type="GO" id="GO:0035438">
    <property type="term" value="F:cyclic-di-GMP binding"/>
    <property type="evidence" value="ECO:0007669"/>
    <property type="project" value="InterPro"/>
</dbReference>
<feature type="domain" description="PilZ" evidence="1">
    <location>
        <begin position="135"/>
        <end position="208"/>
    </location>
</feature>
<name>A0A7T2LN79_9SPHN</name>
<dbReference type="RefSeq" id="WP_200972953.1">
    <property type="nucleotide sequence ID" value="NZ_CP065592.1"/>
</dbReference>
<feature type="domain" description="PilZ" evidence="1">
    <location>
        <begin position="38"/>
        <end position="120"/>
    </location>
</feature>
<organism evidence="2 3">
    <name type="scientific">Allosphingosinicella flava</name>
    <dbReference type="NCBI Taxonomy" id="2771430"/>
    <lineage>
        <taxon>Bacteria</taxon>
        <taxon>Pseudomonadati</taxon>
        <taxon>Pseudomonadota</taxon>
        <taxon>Alphaproteobacteria</taxon>
        <taxon>Sphingomonadales</taxon>
        <taxon>Sphingomonadaceae</taxon>
        <taxon>Allosphingosinicella</taxon>
    </lineage>
</organism>
<sequence>MKLIQWIWKGRGRREADDLAAFGAALVSLTTQIPRPDERRADPRILAMLPIARIERKGSDIACRIRNISAGGLMAEVSTLPDADEAVTVELDSGRRIPGAVAWIRDHNIGIRFDENVDIRTIFAVEKPRIGFRPRPPRMEMRCSATVRIDGIYHQVEVRDISVGGMKVALRCEKAIGKVAVVTVEHLPPVRGEIRWSEDGMIGIAFDAMLSFDELVSWLGKRIEIASRMGSVQRP</sequence>
<gene>
    <name evidence="2" type="ORF">IC614_05865</name>
</gene>
<protein>
    <submittedName>
        <fullName evidence="2">PilZ domain-containing protein</fullName>
    </submittedName>
</protein>
<dbReference type="InterPro" id="IPR009875">
    <property type="entry name" value="PilZ_domain"/>
</dbReference>
<dbReference type="KEGG" id="sflv:IC614_05865"/>
<dbReference type="SUPFAM" id="SSF141371">
    <property type="entry name" value="PilZ domain-like"/>
    <property type="match status" value="2"/>
</dbReference>
<dbReference type="Gene3D" id="2.40.10.220">
    <property type="entry name" value="predicted glycosyltransferase like domains"/>
    <property type="match status" value="2"/>
</dbReference>
<dbReference type="Proteomes" id="UP000594873">
    <property type="component" value="Chromosome"/>
</dbReference>
<dbReference type="AlphaFoldDB" id="A0A7T2LN79"/>